<dbReference type="PROSITE" id="PS50110">
    <property type="entry name" value="RESPONSE_REGULATORY"/>
    <property type="match status" value="1"/>
</dbReference>
<evidence type="ECO:0000313" key="6">
    <source>
        <dbReference type="Proteomes" id="UP000333828"/>
    </source>
</evidence>
<dbReference type="PANTHER" id="PTHR45566">
    <property type="entry name" value="HTH-TYPE TRANSCRIPTIONAL REGULATOR YHJB-RELATED"/>
    <property type="match status" value="1"/>
</dbReference>
<dbReference type="SMART" id="SM00421">
    <property type="entry name" value="HTH_LUXR"/>
    <property type="match status" value="1"/>
</dbReference>
<dbReference type="GO" id="GO:0003677">
    <property type="term" value="F:DNA binding"/>
    <property type="evidence" value="ECO:0007669"/>
    <property type="project" value="UniProtKB-KW"/>
</dbReference>
<dbReference type="SUPFAM" id="SSF46894">
    <property type="entry name" value="C-terminal effector domain of the bipartite response regulators"/>
    <property type="match status" value="1"/>
</dbReference>
<dbReference type="GO" id="GO:0006355">
    <property type="term" value="P:regulation of DNA-templated transcription"/>
    <property type="evidence" value="ECO:0007669"/>
    <property type="project" value="InterPro"/>
</dbReference>
<dbReference type="Proteomes" id="UP000333828">
    <property type="component" value="Unassembled WGS sequence"/>
</dbReference>
<dbReference type="Gene3D" id="3.40.50.2300">
    <property type="match status" value="1"/>
</dbReference>
<name>A0A5E4SVB3_9BURK</name>
<dbReference type="CDD" id="cd17535">
    <property type="entry name" value="REC_NarL-like"/>
    <property type="match status" value="1"/>
</dbReference>
<evidence type="ECO:0000256" key="3">
    <source>
        <dbReference type="PROSITE-ProRule" id="PRU00169"/>
    </source>
</evidence>
<keyword evidence="1" id="KW-0597">Phosphoprotein</keyword>
<dbReference type="InterPro" id="IPR051015">
    <property type="entry name" value="EvgA-like"/>
</dbReference>
<evidence type="ECO:0000259" key="4">
    <source>
        <dbReference type="PROSITE" id="PS50110"/>
    </source>
</evidence>
<dbReference type="AlphaFoldDB" id="A0A5E4SVB3"/>
<dbReference type="InterPro" id="IPR058245">
    <property type="entry name" value="NreC/VraR/RcsB-like_REC"/>
</dbReference>
<dbReference type="InterPro" id="IPR000792">
    <property type="entry name" value="Tscrpt_reg_LuxR_C"/>
</dbReference>
<dbReference type="InterPro" id="IPR001789">
    <property type="entry name" value="Sig_transdc_resp-reg_receiver"/>
</dbReference>
<evidence type="ECO:0000256" key="1">
    <source>
        <dbReference type="ARBA" id="ARBA00022553"/>
    </source>
</evidence>
<feature type="domain" description="Response regulatory" evidence="4">
    <location>
        <begin position="10"/>
        <end position="130"/>
    </location>
</feature>
<protein>
    <submittedName>
        <fullName evidence="5">LuxR family transcriptional regulator</fullName>
    </submittedName>
</protein>
<dbReference type="InterPro" id="IPR011006">
    <property type="entry name" value="CheY-like_superfamily"/>
</dbReference>
<dbReference type="Pfam" id="PF00072">
    <property type="entry name" value="Response_reg"/>
    <property type="match status" value="1"/>
</dbReference>
<dbReference type="GO" id="GO:0000160">
    <property type="term" value="P:phosphorelay signal transduction system"/>
    <property type="evidence" value="ECO:0007669"/>
    <property type="project" value="InterPro"/>
</dbReference>
<reference evidence="5 6" key="1">
    <citation type="submission" date="2019-08" db="EMBL/GenBank/DDBJ databases">
        <authorList>
            <person name="Peeters C."/>
        </authorList>
    </citation>
    <scope>NUCLEOTIDE SEQUENCE [LARGE SCALE GENOMIC DNA]</scope>
    <source>
        <strain evidence="5 6">LMG 31115</strain>
    </source>
</reference>
<dbReference type="PANTHER" id="PTHR45566:SF1">
    <property type="entry name" value="HTH-TYPE TRANSCRIPTIONAL REGULATOR YHJB-RELATED"/>
    <property type="match status" value="1"/>
</dbReference>
<comment type="caution">
    <text evidence="3">Lacks conserved residue(s) required for the propagation of feature annotation.</text>
</comment>
<accession>A0A5E4SVB3</accession>
<keyword evidence="6" id="KW-1185">Reference proteome</keyword>
<dbReference type="EMBL" id="CABPSI010000001">
    <property type="protein sequence ID" value="VVD79710.1"/>
    <property type="molecule type" value="Genomic_DNA"/>
</dbReference>
<dbReference type="SUPFAM" id="SSF52172">
    <property type="entry name" value="CheY-like"/>
    <property type="match status" value="1"/>
</dbReference>
<evidence type="ECO:0000256" key="2">
    <source>
        <dbReference type="ARBA" id="ARBA00023125"/>
    </source>
</evidence>
<evidence type="ECO:0000313" key="5">
    <source>
        <dbReference type="EMBL" id="VVD79710.1"/>
    </source>
</evidence>
<keyword evidence="2" id="KW-0238">DNA-binding</keyword>
<sequence>MPPIPSRPTRVLIADPHPIFVYGLTNALANQNEFAIVGVVTEIRQIFSNIKRADVDILLCAYEFHEDPLPDGLAFLERLRRVHPSLKIVVSANFLPDSPLVKFAMSAGISGLLCKSELNSETLISSLRRVAGSQRVCTEKSTRSENVAPERDTAMRALSLSKTELEVLRHHIRDNNDKEIAFRRRRATKTISNQRSGAFKKLCVSEDNPKQLVDVLASLRSWLIG</sequence>
<dbReference type="InterPro" id="IPR016032">
    <property type="entry name" value="Sig_transdc_resp-reg_C-effctor"/>
</dbReference>
<dbReference type="RefSeq" id="WP_150683143.1">
    <property type="nucleotide sequence ID" value="NZ_CABPSI010000001.1"/>
</dbReference>
<proteinExistence type="predicted"/>
<gene>
    <name evidence="5" type="ORF">PIN31115_01048</name>
</gene>
<organism evidence="5 6">
    <name type="scientific">Pandoraea iniqua</name>
    <dbReference type="NCBI Taxonomy" id="2508288"/>
    <lineage>
        <taxon>Bacteria</taxon>
        <taxon>Pseudomonadati</taxon>
        <taxon>Pseudomonadota</taxon>
        <taxon>Betaproteobacteria</taxon>
        <taxon>Burkholderiales</taxon>
        <taxon>Burkholderiaceae</taxon>
        <taxon>Pandoraea</taxon>
    </lineage>
</organism>